<keyword evidence="3" id="KW-1185">Reference proteome</keyword>
<gene>
    <name evidence="2 4" type="ORF">BDZ99DRAFT_478402</name>
</gene>
<accession>A0A6A6YH14</accession>
<feature type="region of interest" description="Disordered" evidence="1">
    <location>
        <begin position="1"/>
        <end position="64"/>
    </location>
</feature>
<protein>
    <submittedName>
        <fullName evidence="2 4">Uncharacterized protein</fullName>
    </submittedName>
</protein>
<dbReference type="AlphaFoldDB" id="A0A6A6YH14"/>
<dbReference type="RefSeq" id="XP_033574843.1">
    <property type="nucleotide sequence ID" value="XM_033722173.1"/>
</dbReference>
<sequence>MSSSINIPRRRKQSASGLAMDPASASSGLANSSSSSYGGFTGKGKSPVASSAAPEPSSFSGRERRVSLLGSSLSKAEHIVVNVGSPEQVRLITCVKSSQGFEWSSDIFLPSYANDRDSRDLERRQDPVEDIIVTDEEIAEMFPQ</sequence>
<name>A0A6A6YH14_9PEZI</name>
<feature type="compositionally biased region" description="Low complexity" evidence="1">
    <location>
        <begin position="23"/>
        <end position="60"/>
    </location>
</feature>
<reference evidence="2 4" key="1">
    <citation type="journal article" date="2020" name="Stud. Mycol.">
        <title>101 Dothideomycetes genomes: a test case for predicting lifestyles and emergence of pathogens.</title>
        <authorList>
            <person name="Haridas S."/>
            <person name="Albert R."/>
            <person name="Binder M."/>
            <person name="Bloem J."/>
            <person name="Labutti K."/>
            <person name="Salamov A."/>
            <person name="Andreopoulos B."/>
            <person name="Baker S."/>
            <person name="Barry K."/>
            <person name="Bills G."/>
            <person name="Bluhm B."/>
            <person name="Cannon C."/>
            <person name="Castanera R."/>
            <person name="Culley D."/>
            <person name="Daum C."/>
            <person name="Ezra D."/>
            <person name="Gonzalez J."/>
            <person name="Henrissat B."/>
            <person name="Kuo A."/>
            <person name="Liang C."/>
            <person name="Lipzen A."/>
            <person name="Lutzoni F."/>
            <person name="Magnuson J."/>
            <person name="Mondo S."/>
            <person name="Nolan M."/>
            <person name="Ohm R."/>
            <person name="Pangilinan J."/>
            <person name="Park H.-J."/>
            <person name="Ramirez L."/>
            <person name="Alfaro M."/>
            <person name="Sun H."/>
            <person name="Tritt A."/>
            <person name="Yoshinaga Y."/>
            <person name="Zwiers L.-H."/>
            <person name="Turgeon B."/>
            <person name="Goodwin S."/>
            <person name="Spatafora J."/>
            <person name="Crous P."/>
            <person name="Grigoriev I."/>
        </authorList>
    </citation>
    <scope>NUCLEOTIDE SEQUENCE</scope>
    <source>
        <strain evidence="2 4">CBS 304.34</strain>
    </source>
</reference>
<evidence type="ECO:0000256" key="1">
    <source>
        <dbReference type="SAM" id="MobiDB-lite"/>
    </source>
</evidence>
<evidence type="ECO:0000313" key="2">
    <source>
        <dbReference type="EMBL" id="KAF2807879.1"/>
    </source>
</evidence>
<reference evidence="4" key="2">
    <citation type="submission" date="2020-04" db="EMBL/GenBank/DDBJ databases">
        <authorList>
            <consortium name="NCBI Genome Project"/>
        </authorList>
    </citation>
    <scope>NUCLEOTIDE SEQUENCE</scope>
    <source>
        <strain evidence="4">CBS 304.34</strain>
    </source>
</reference>
<dbReference type="GeneID" id="54463066"/>
<dbReference type="EMBL" id="MU003704">
    <property type="protein sequence ID" value="KAF2807879.1"/>
    <property type="molecule type" value="Genomic_DNA"/>
</dbReference>
<dbReference type="Proteomes" id="UP000504636">
    <property type="component" value="Unplaced"/>
</dbReference>
<organism evidence="2">
    <name type="scientific">Mytilinidion resinicola</name>
    <dbReference type="NCBI Taxonomy" id="574789"/>
    <lineage>
        <taxon>Eukaryota</taxon>
        <taxon>Fungi</taxon>
        <taxon>Dikarya</taxon>
        <taxon>Ascomycota</taxon>
        <taxon>Pezizomycotina</taxon>
        <taxon>Dothideomycetes</taxon>
        <taxon>Pleosporomycetidae</taxon>
        <taxon>Mytilinidiales</taxon>
        <taxon>Mytilinidiaceae</taxon>
        <taxon>Mytilinidion</taxon>
    </lineage>
</organism>
<evidence type="ECO:0000313" key="3">
    <source>
        <dbReference type="Proteomes" id="UP000504636"/>
    </source>
</evidence>
<reference evidence="4" key="3">
    <citation type="submission" date="2025-04" db="UniProtKB">
        <authorList>
            <consortium name="RefSeq"/>
        </authorList>
    </citation>
    <scope>IDENTIFICATION</scope>
    <source>
        <strain evidence="4">CBS 304.34</strain>
    </source>
</reference>
<evidence type="ECO:0000313" key="4">
    <source>
        <dbReference type="RefSeq" id="XP_033574843.1"/>
    </source>
</evidence>
<proteinExistence type="predicted"/>
<dbReference type="OrthoDB" id="4157259at2759"/>